<reference evidence="2 3" key="1">
    <citation type="submission" date="2023-12" db="EMBL/GenBank/DDBJ databases">
        <title>A high-quality genome assembly for Dillenia turbinata (Dilleniales).</title>
        <authorList>
            <person name="Chanderbali A."/>
        </authorList>
    </citation>
    <scope>NUCLEOTIDE SEQUENCE [LARGE SCALE GENOMIC DNA]</scope>
    <source>
        <strain evidence="2">LSX21</strain>
        <tissue evidence="2">Leaf</tissue>
    </source>
</reference>
<proteinExistence type="predicted"/>
<name>A0AAN8VLT9_9MAGN</name>
<dbReference type="Proteomes" id="UP001370490">
    <property type="component" value="Unassembled WGS sequence"/>
</dbReference>
<dbReference type="PANTHER" id="PTHR36756">
    <property type="entry name" value="EXPRESSED PROTEIN"/>
    <property type="match status" value="1"/>
</dbReference>
<feature type="compositionally biased region" description="Polar residues" evidence="1">
    <location>
        <begin position="130"/>
        <end position="140"/>
    </location>
</feature>
<dbReference type="PANTHER" id="PTHR36756:SF1">
    <property type="entry name" value="EXPRESSED PROTEIN"/>
    <property type="match status" value="1"/>
</dbReference>
<organism evidence="2 3">
    <name type="scientific">Dillenia turbinata</name>
    <dbReference type="NCBI Taxonomy" id="194707"/>
    <lineage>
        <taxon>Eukaryota</taxon>
        <taxon>Viridiplantae</taxon>
        <taxon>Streptophyta</taxon>
        <taxon>Embryophyta</taxon>
        <taxon>Tracheophyta</taxon>
        <taxon>Spermatophyta</taxon>
        <taxon>Magnoliopsida</taxon>
        <taxon>eudicotyledons</taxon>
        <taxon>Gunneridae</taxon>
        <taxon>Pentapetalae</taxon>
        <taxon>Dilleniales</taxon>
        <taxon>Dilleniaceae</taxon>
        <taxon>Dillenia</taxon>
    </lineage>
</organism>
<accession>A0AAN8VLT9</accession>
<evidence type="ECO:0000313" key="3">
    <source>
        <dbReference type="Proteomes" id="UP001370490"/>
    </source>
</evidence>
<feature type="compositionally biased region" description="Basic and acidic residues" evidence="1">
    <location>
        <begin position="113"/>
        <end position="129"/>
    </location>
</feature>
<comment type="caution">
    <text evidence="2">The sequence shown here is derived from an EMBL/GenBank/DDBJ whole genome shotgun (WGS) entry which is preliminary data.</text>
</comment>
<feature type="region of interest" description="Disordered" evidence="1">
    <location>
        <begin position="113"/>
        <end position="140"/>
    </location>
</feature>
<evidence type="ECO:0000313" key="2">
    <source>
        <dbReference type="EMBL" id="KAK6931852.1"/>
    </source>
</evidence>
<keyword evidence="3" id="KW-1185">Reference proteome</keyword>
<sequence length="317" mass="35811">MNTVSEGGKRCLPSWMQGLAIAEKSRQSKNEEECSRPKDLGGYSSKAPRPRLKARKLLPETEGQLCLEDPVQITPSSEEKLEVKRKKRKQLHYDGGPDVDICETGLQETKDAQFKKQKKKDDQFRKKTSDPSSWRKQNAKTLHVGDTKEILLPCEDELTVEDLVSIAKEYVKAERDMDQHHLSTRDTLLEMQHSATASCKDESRCSVNVHENSYSKCDRLSPGCRLTTSSYNPTESKIHVVIGSSCNTEDPAKAMLDLFLGPLLKKSVDEKKSETMADITFTDEVRKHCQVDTDGEEIVPMMKKKSSLKDKVAMFLD</sequence>
<gene>
    <name evidence="2" type="ORF">RJ641_003645</name>
</gene>
<evidence type="ECO:0000256" key="1">
    <source>
        <dbReference type="SAM" id="MobiDB-lite"/>
    </source>
</evidence>
<feature type="region of interest" description="Disordered" evidence="1">
    <location>
        <begin position="23"/>
        <end position="100"/>
    </location>
</feature>
<dbReference type="AlphaFoldDB" id="A0AAN8VLT9"/>
<protein>
    <submittedName>
        <fullName evidence="2">Uncharacterized protein</fullName>
    </submittedName>
</protein>
<dbReference type="EMBL" id="JBAMMX010000011">
    <property type="protein sequence ID" value="KAK6931852.1"/>
    <property type="molecule type" value="Genomic_DNA"/>
</dbReference>
<feature type="compositionally biased region" description="Basic and acidic residues" evidence="1">
    <location>
        <begin position="23"/>
        <end position="39"/>
    </location>
</feature>